<dbReference type="Pfam" id="PF06441">
    <property type="entry name" value="EHN"/>
    <property type="match status" value="1"/>
</dbReference>
<evidence type="ECO:0000256" key="2">
    <source>
        <dbReference type="ARBA" id="ARBA00022797"/>
    </source>
</evidence>
<dbReference type="InterPro" id="IPR016292">
    <property type="entry name" value="Epoxide_hydrolase"/>
</dbReference>
<dbReference type="PANTHER" id="PTHR21661:SF35">
    <property type="entry name" value="EPOXIDE HYDROLASE"/>
    <property type="match status" value="1"/>
</dbReference>
<comment type="caution">
    <text evidence="5">The sequence shown here is derived from an EMBL/GenBank/DDBJ whole genome shotgun (WGS) entry which is preliminary data.</text>
</comment>
<evidence type="ECO:0000313" key="6">
    <source>
        <dbReference type="Proteomes" id="UP001589611"/>
    </source>
</evidence>
<accession>A0ABV5T7T3</accession>
<evidence type="ECO:0000313" key="5">
    <source>
        <dbReference type="EMBL" id="MFB9647334.1"/>
    </source>
</evidence>
<evidence type="ECO:0000256" key="3">
    <source>
        <dbReference type="ARBA" id="ARBA00022801"/>
    </source>
</evidence>
<dbReference type="GO" id="GO:0016787">
    <property type="term" value="F:hydrolase activity"/>
    <property type="evidence" value="ECO:0007669"/>
    <property type="project" value="UniProtKB-KW"/>
</dbReference>
<evidence type="ECO:0000256" key="1">
    <source>
        <dbReference type="ARBA" id="ARBA00010088"/>
    </source>
</evidence>
<dbReference type="SUPFAM" id="SSF53474">
    <property type="entry name" value="alpha/beta-Hydrolases"/>
    <property type="match status" value="1"/>
</dbReference>
<dbReference type="PANTHER" id="PTHR21661">
    <property type="entry name" value="EPOXIDE HYDROLASE 1-RELATED"/>
    <property type="match status" value="1"/>
</dbReference>
<dbReference type="Proteomes" id="UP001589611">
    <property type="component" value="Unassembled WGS sequence"/>
</dbReference>
<dbReference type="InterPro" id="IPR010497">
    <property type="entry name" value="Epoxide_hydro_N"/>
</dbReference>
<organism evidence="5 6">
    <name type="scientific">Microbacterium terregens</name>
    <dbReference type="NCBI Taxonomy" id="69363"/>
    <lineage>
        <taxon>Bacteria</taxon>
        <taxon>Bacillati</taxon>
        <taxon>Actinomycetota</taxon>
        <taxon>Actinomycetes</taxon>
        <taxon>Micrococcales</taxon>
        <taxon>Microbacteriaceae</taxon>
        <taxon>Microbacterium</taxon>
    </lineage>
</organism>
<dbReference type="Gene3D" id="3.40.50.1820">
    <property type="entry name" value="alpha/beta hydrolase"/>
    <property type="match status" value="1"/>
</dbReference>
<comment type="similarity">
    <text evidence="1">Belongs to the peptidase S33 family.</text>
</comment>
<evidence type="ECO:0000259" key="4">
    <source>
        <dbReference type="Pfam" id="PF06441"/>
    </source>
</evidence>
<feature type="domain" description="Epoxide hydrolase N-terminal" evidence="4">
    <location>
        <begin position="4"/>
        <end position="104"/>
    </location>
</feature>
<keyword evidence="3 5" id="KW-0378">Hydrolase</keyword>
<gene>
    <name evidence="5" type="ORF">ACFFPJ_16195</name>
</gene>
<dbReference type="EMBL" id="JBHMBE010000009">
    <property type="protein sequence ID" value="MFB9647334.1"/>
    <property type="molecule type" value="Genomic_DNA"/>
</dbReference>
<name>A0ABV5T7T3_9MICO</name>
<reference evidence="5 6" key="1">
    <citation type="submission" date="2024-09" db="EMBL/GenBank/DDBJ databases">
        <authorList>
            <person name="Sun Q."/>
            <person name="Mori K."/>
        </authorList>
    </citation>
    <scope>NUCLEOTIDE SEQUENCE [LARGE SCALE GENOMIC DNA]</scope>
    <source>
        <strain evidence="5 6">JCM 1342</strain>
    </source>
</reference>
<dbReference type="RefSeq" id="WP_344713605.1">
    <property type="nucleotide sequence ID" value="NZ_BAAAWH010000001.1"/>
</dbReference>
<proteinExistence type="inferred from homology"/>
<protein>
    <submittedName>
        <fullName evidence="5">Epoxide hydrolase family protein</fullName>
    </submittedName>
</protein>
<dbReference type="InterPro" id="IPR029058">
    <property type="entry name" value="AB_hydrolase_fold"/>
</dbReference>
<keyword evidence="2" id="KW-0058">Aromatic hydrocarbons catabolism</keyword>
<sequence>MTFVRPFTLSVPDAVLDDLRDRLARSRLLDDSPRRPRSGMTAAYHRQLVKSWRDFDWRARERWLGRHPQFLADIEDTTIHFAHLRASRADAPALLVMHGWPHTFALQLDFADLLPDFHVVVVSLPGFAFSTPYAEGAVTERRLAVTLHTLMTDVLGYRRYLTYGEDVSANVNDLIAASHPDAVAGVLVTHAHFPTPDERHQVTSLEERAFFARLAASHEKDGAYGHVQATRPDTLAAALNDSPAGLLAWLAEKLVEWSDTPPGDPAAVEARISRERILTEAMIYWVTQSIGSSFRPYYEGADTPGPIPPVRVPAAVFIQRHEYDYPESLARGFYQDLRVFERLDVGGHFAVAEVPDAMAARTRAFAVALGLLS</sequence>
<dbReference type="PIRSF" id="PIRSF001112">
    <property type="entry name" value="Epoxide_hydrolase"/>
    <property type="match status" value="1"/>
</dbReference>
<keyword evidence="6" id="KW-1185">Reference proteome</keyword>